<dbReference type="Pfam" id="PF01663">
    <property type="entry name" value="Phosphodiest"/>
    <property type="match status" value="1"/>
</dbReference>
<dbReference type="Gene3D" id="3.40.720.10">
    <property type="entry name" value="Alkaline Phosphatase, subunit A"/>
    <property type="match status" value="1"/>
</dbReference>
<keyword evidence="4" id="KW-1185">Reference proteome</keyword>
<evidence type="ECO:0000313" key="3">
    <source>
        <dbReference type="EMBL" id="GAA2522385.1"/>
    </source>
</evidence>
<keyword evidence="2" id="KW-1133">Transmembrane helix</keyword>
<protein>
    <submittedName>
        <fullName evidence="3">Phage holin family protein</fullName>
    </submittedName>
</protein>
<feature type="transmembrane region" description="Helical" evidence="2">
    <location>
        <begin position="93"/>
        <end position="113"/>
    </location>
</feature>
<feature type="region of interest" description="Disordered" evidence="1">
    <location>
        <begin position="698"/>
        <end position="739"/>
    </location>
</feature>
<reference evidence="4" key="1">
    <citation type="journal article" date="2019" name="Int. J. Syst. Evol. Microbiol.">
        <title>The Global Catalogue of Microorganisms (GCM) 10K type strain sequencing project: providing services to taxonomists for standard genome sequencing and annotation.</title>
        <authorList>
            <consortium name="The Broad Institute Genomics Platform"/>
            <consortium name="The Broad Institute Genome Sequencing Center for Infectious Disease"/>
            <person name="Wu L."/>
            <person name="Ma J."/>
        </authorList>
    </citation>
    <scope>NUCLEOTIDE SEQUENCE [LARGE SCALE GENOMIC DNA]</scope>
    <source>
        <strain evidence="4">JCM 3367</strain>
    </source>
</reference>
<accession>A0ABP6ASP0</accession>
<comment type="caution">
    <text evidence="3">The sequence shown here is derived from an EMBL/GenBank/DDBJ whole genome shotgun (WGS) entry which is preliminary data.</text>
</comment>
<evidence type="ECO:0000256" key="1">
    <source>
        <dbReference type="SAM" id="MobiDB-lite"/>
    </source>
</evidence>
<feature type="compositionally biased region" description="Gly residues" evidence="1">
    <location>
        <begin position="701"/>
        <end position="716"/>
    </location>
</feature>
<dbReference type="Proteomes" id="UP001499978">
    <property type="component" value="Unassembled WGS sequence"/>
</dbReference>
<organism evidence="3 4">
    <name type="scientific">Pilimelia columellifera subsp. columellifera</name>
    <dbReference type="NCBI Taxonomy" id="706583"/>
    <lineage>
        <taxon>Bacteria</taxon>
        <taxon>Bacillati</taxon>
        <taxon>Actinomycetota</taxon>
        <taxon>Actinomycetes</taxon>
        <taxon>Micromonosporales</taxon>
        <taxon>Micromonosporaceae</taxon>
        <taxon>Pilimelia</taxon>
    </lineage>
</organism>
<sequence>MSAAKRPPASGSRARVRLGLRVLRDWRPTVAWVKSLLRSFATSFVVLAATLWLLPGITSGGLVSMLWLVVLVAAVGAVLRPAMLAVATIAGGYVALLIGICLQATVIYVALLLDPNAQISHFSLAFVAAWVAAALSAIVHWIADAGTDDAFLAETLRRMTRSRQPAGQARPPGLLIIQLDGVAAPLLQWAVRAGNLPQIGHWLRSGRYRLRQWHTGLPATTPAAQAGLLHGVADQIPAFRWYEKDVRRLVVTSRPGDAALAERRLSTGDGLLRHDGVSISNIFTGDAPTSLLTVSQAALPTRSSAYAAFMTSPYGLARGLVLGVGELLKELHQARLQRRRRVWPRVARGGAFLLLRPVTNVLLRDLNVSLVAEQMARGAPTIFCDFVDYDEVAHHAGPARHEAMAALEGLDRVVGILSRLAAHGGARDYRIVVLSDHGQSQGAPFRQRYQESIEQVVSRLLRSEAVEETAGATADVEGWGPVNTLLTSVTSHGGAAAAATRAATRTRSADGEVALGPAERERRAIADADADAVVVASGNLAMIYLTGLPGQVTCQRMGQEHPGLVRGLAAHPGIGVVVIATEADGPIAVGGDGAHRLRDGEVRGRDPLAPYGPRARADLLAHQACAHVGDLVLISAVDPDTEEVAAFEELVGCHGGLGGWQTAGLLLHPAQWSDPAGDAELVGPVAVHRLLARWRDDLGLGPHGETGGGSGGGDSEGSGADEVSGGLPQSAERVPETPR</sequence>
<dbReference type="EMBL" id="BAAARY010000007">
    <property type="protein sequence ID" value="GAA2522385.1"/>
    <property type="molecule type" value="Genomic_DNA"/>
</dbReference>
<evidence type="ECO:0000256" key="2">
    <source>
        <dbReference type="SAM" id="Phobius"/>
    </source>
</evidence>
<dbReference type="InterPro" id="IPR017850">
    <property type="entry name" value="Alkaline_phosphatase_core_sf"/>
</dbReference>
<proteinExistence type="predicted"/>
<gene>
    <name evidence="3" type="ORF">GCM10010201_20520</name>
</gene>
<dbReference type="InterPro" id="IPR002591">
    <property type="entry name" value="Phosphodiest/P_Trfase"/>
</dbReference>
<dbReference type="RefSeq" id="WP_344171629.1">
    <property type="nucleotide sequence ID" value="NZ_BAAARY010000007.1"/>
</dbReference>
<name>A0ABP6ASP0_9ACTN</name>
<dbReference type="SUPFAM" id="SSF53649">
    <property type="entry name" value="Alkaline phosphatase-like"/>
    <property type="match status" value="1"/>
</dbReference>
<feature type="compositionally biased region" description="Low complexity" evidence="1">
    <location>
        <begin position="717"/>
        <end position="726"/>
    </location>
</feature>
<keyword evidence="2" id="KW-0472">Membrane</keyword>
<feature type="transmembrane region" description="Helical" evidence="2">
    <location>
        <begin position="122"/>
        <end position="143"/>
    </location>
</feature>
<keyword evidence="2" id="KW-0812">Transmembrane</keyword>
<evidence type="ECO:0000313" key="4">
    <source>
        <dbReference type="Proteomes" id="UP001499978"/>
    </source>
</evidence>